<gene>
    <name evidence="1" type="ORF">EPI10_010707</name>
</gene>
<evidence type="ECO:0000313" key="2">
    <source>
        <dbReference type="Proteomes" id="UP000325315"/>
    </source>
</evidence>
<dbReference type="Proteomes" id="UP000325315">
    <property type="component" value="Unassembled WGS sequence"/>
</dbReference>
<organism evidence="1 2">
    <name type="scientific">Gossypium australe</name>
    <dbReference type="NCBI Taxonomy" id="47621"/>
    <lineage>
        <taxon>Eukaryota</taxon>
        <taxon>Viridiplantae</taxon>
        <taxon>Streptophyta</taxon>
        <taxon>Embryophyta</taxon>
        <taxon>Tracheophyta</taxon>
        <taxon>Spermatophyta</taxon>
        <taxon>Magnoliopsida</taxon>
        <taxon>eudicotyledons</taxon>
        <taxon>Gunneridae</taxon>
        <taxon>Pentapetalae</taxon>
        <taxon>rosids</taxon>
        <taxon>malvids</taxon>
        <taxon>Malvales</taxon>
        <taxon>Malvaceae</taxon>
        <taxon>Malvoideae</taxon>
        <taxon>Gossypium</taxon>
    </lineage>
</organism>
<dbReference type="EMBL" id="SMMG02000004">
    <property type="protein sequence ID" value="KAA3476759.1"/>
    <property type="molecule type" value="Genomic_DNA"/>
</dbReference>
<keyword evidence="1" id="KW-0548">Nucleotidyltransferase</keyword>
<keyword evidence="2" id="KW-1185">Reference proteome</keyword>
<dbReference type="OrthoDB" id="684496at2759"/>
<dbReference type="Gene3D" id="3.60.10.10">
    <property type="entry name" value="Endonuclease/exonuclease/phosphatase"/>
    <property type="match status" value="1"/>
</dbReference>
<sequence length="212" mass="25058">MKILCWNVRCLRSLWAIWRLQHMLKIYRLQIVFLMVTKLNAGRMEKVQRRCGFHNSFEVTADGTRRRLSLGWNDGQLVRLRSFSKTHIDIEIYGDNVETWNLLRTLGRCSDVPWLVGGKFNDILYAFEKNGGLPRDEGPWFTWETSNVKERNIRERIDKGVATSNWVQLFLNFSLCHLLDSFSNHCLLFIQMEHDDLGRKKKDEFVLKHNGL</sequence>
<protein>
    <submittedName>
        <fullName evidence="1">Reverse transcriptase</fullName>
    </submittedName>
</protein>
<dbReference type="PANTHER" id="PTHR35218">
    <property type="entry name" value="RNASE H DOMAIN-CONTAINING PROTEIN"/>
    <property type="match status" value="1"/>
</dbReference>
<dbReference type="InterPro" id="IPR036691">
    <property type="entry name" value="Endo/exonu/phosph_ase_sf"/>
</dbReference>
<reference evidence="2" key="1">
    <citation type="journal article" date="2019" name="Plant Biotechnol. J.">
        <title>Genome sequencing of the Australian wild diploid species Gossypium australe highlights disease resistance and delayed gland morphogenesis.</title>
        <authorList>
            <person name="Cai Y."/>
            <person name="Cai X."/>
            <person name="Wang Q."/>
            <person name="Wang P."/>
            <person name="Zhang Y."/>
            <person name="Cai C."/>
            <person name="Xu Y."/>
            <person name="Wang K."/>
            <person name="Zhou Z."/>
            <person name="Wang C."/>
            <person name="Geng S."/>
            <person name="Li B."/>
            <person name="Dong Q."/>
            <person name="Hou Y."/>
            <person name="Wang H."/>
            <person name="Ai P."/>
            <person name="Liu Z."/>
            <person name="Yi F."/>
            <person name="Sun M."/>
            <person name="An G."/>
            <person name="Cheng J."/>
            <person name="Zhang Y."/>
            <person name="Shi Q."/>
            <person name="Xie Y."/>
            <person name="Shi X."/>
            <person name="Chang Y."/>
            <person name="Huang F."/>
            <person name="Chen Y."/>
            <person name="Hong S."/>
            <person name="Mi L."/>
            <person name="Sun Q."/>
            <person name="Zhang L."/>
            <person name="Zhou B."/>
            <person name="Peng R."/>
            <person name="Zhang X."/>
            <person name="Liu F."/>
        </authorList>
    </citation>
    <scope>NUCLEOTIDE SEQUENCE [LARGE SCALE GENOMIC DNA]</scope>
    <source>
        <strain evidence="2">cv. PA1801</strain>
    </source>
</reference>
<evidence type="ECO:0000313" key="1">
    <source>
        <dbReference type="EMBL" id="KAA3476759.1"/>
    </source>
</evidence>
<dbReference type="GO" id="GO:0003964">
    <property type="term" value="F:RNA-directed DNA polymerase activity"/>
    <property type="evidence" value="ECO:0007669"/>
    <property type="project" value="UniProtKB-KW"/>
</dbReference>
<dbReference type="PANTHER" id="PTHR35218:SF9">
    <property type="entry name" value="ENDONUCLEASE_EXONUCLEASE_PHOSPHATASE DOMAIN-CONTAINING PROTEIN"/>
    <property type="match status" value="1"/>
</dbReference>
<dbReference type="AlphaFoldDB" id="A0A5B6W4C7"/>
<proteinExistence type="predicted"/>
<name>A0A5B6W4C7_9ROSI</name>
<comment type="caution">
    <text evidence="1">The sequence shown here is derived from an EMBL/GenBank/DDBJ whole genome shotgun (WGS) entry which is preliminary data.</text>
</comment>
<accession>A0A5B6W4C7</accession>
<keyword evidence="1" id="KW-0695">RNA-directed DNA polymerase</keyword>
<dbReference type="SUPFAM" id="SSF56219">
    <property type="entry name" value="DNase I-like"/>
    <property type="match status" value="1"/>
</dbReference>
<keyword evidence="1" id="KW-0808">Transferase</keyword>